<comment type="catalytic activity">
    <reaction evidence="7">
        <text>a 5'-end (5'-triphosphoguanosine)-ribonucleoside in mRNA + S-adenosyl-L-methionine = a 5'-end (N(7)-methyl 5'-triphosphoguanosine)-ribonucleoside in mRNA + S-adenosyl-L-homocysteine</text>
        <dbReference type="Rhea" id="RHEA:67008"/>
        <dbReference type="Rhea" id="RHEA-COMP:17166"/>
        <dbReference type="Rhea" id="RHEA-COMP:17167"/>
        <dbReference type="ChEBI" id="CHEBI:57856"/>
        <dbReference type="ChEBI" id="CHEBI:59789"/>
        <dbReference type="ChEBI" id="CHEBI:156461"/>
        <dbReference type="ChEBI" id="CHEBI:167617"/>
        <dbReference type="EC" id="2.1.1.56"/>
    </reaction>
</comment>
<proteinExistence type="predicted"/>
<dbReference type="InterPro" id="IPR029063">
    <property type="entry name" value="SAM-dependent_MTases_sf"/>
</dbReference>
<dbReference type="SUPFAM" id="SSF53335">
    <property type="entry name" value="S-adenosyl-L-methionine-dependent methyltransferases"/>
    <property type="match status" value="1"/>
</dbReference>
<evidence type="ECO:0000256" key="2">
    <source>
        <dbReference type="ARBA" id="ARBA00022603"/>
    </source>
</evidence>
<dbReference type="EC" id="2.1.1.56" evidence="1"/>
<sequence>MQLQTLKALSEVNKDQPHRRWCCHANDSWYGAVHAVGEAHISDSQCVDVIAAMASVLGDVSLGCTKILQCVLRHATVTANTKDAEFPGPMCTPLSKKDAPCLRHQRYTLTEKSDGIRIVVVSMWAPHFPVWEADSSGDAGAGATSVTLSHLTSVLALERARRALCQLLKEGEGASKATCVSLTLGLRNCTLELLMSSQPSESERFRLTVAAAAADESPAAVVTLRRRQCGRHFAYAVDRSLDAPYLFMDDHTSHEYKNFVLDAELMSLHPPSSTAHAGPRLVLGAFDLFAYASAADGAPVNLAKSTMTERYEALKAVVQTCATPVSYNEFGHVLWYAKDMWALADIGSCLAKLRYCAESKCFLYEGPHGSTENDGLIFTPDEFPVTVGSSSTQLKWKWRHLLSIDWLLQASDKEPDVYMVSLFFVKKNYGHREDVAGHWRLRKLMRILNPHGFEIPVDTAAVAECAYDQATQQWFIQRLRPDKLGANSIITAISVYESLVENISLPHLLELLHLDSAKEQAEALESAAFARIDTAAALATARTSFDDSEAERCVTAKLALRAIRESRGNTELYVNAYTNNSNKAVAFPLPFPLRKIRDCFGLGYGRGVGDDASGPTLEEALYIQLANAGGCYAWSDYVVDAYFDGGSGHWEIIHTNPRGNNKEAIFDNVIEHLDWLLRHRTAPEAAALLQKRRDAPLVVSCSPTSEDTQKTSLHYGTRVKELLNEERSYLRRFNNWVKSVLLTTMAATIRRALKPPAKLHVLDLCCGRGGDLLKWQHIHPSFVFMTDASVECVAEAAARYSTSEGQSLKVNSKKHKGFPAFFAVHDAFDAASGLRRDLLKRGPFQLVSCQFSMHYGCRSKEAMRYFVKAIADTLTPYGRFVGTTVSDSELLSRAREHGPEFGNDVYGVRFSDEVFAELQSMNFEATKVSFGIPYTTSVERSVQNMTEYVVPWNAFVALCEEHHLKLVLEDNFLHYYNQHKDTEVGKVLTLELHRKRMSGGDVIEAALSPGEQAAVGLYRLFVFEKTKA</sequence>
<evidence type="ECO:0000313" key="9">
    <source>
        <dbReference type="EMBL" id="KAG5504893.1"/>
    </source>
</evidence>
<gene>
    <name evidence="9" type="ORF">JKF63_04339</name>
</gene>
<keyword evidence="10" id="KW-1185">Reference proteome</keyword>
<evidence type="ECO:0000259" key="8">
    <source>
        <dbReference type="PROSITE" id="PS51562"/>
    </source>
</evidence>
<keyword evidence="3" id="KW-0808">Transferase</keyword>
<organism evidence="9 10">
    <name type="scientific">Porcisia hertigi</name>
    <dbReference type="NCBI Taxonomy" id="2761500"/>
    <lineage>
        <taxon>Eukaryota</taxon>
        <taxon>Discoba</taxon>
        <taxon>Euglenozoa</taxon>
        <taxon>Kinetoplastea</taxon>
        <taxon>Metakinetoplastina</taxon>
        <taxon>Trypanosomatida</taxon>
        <taxon>Trypanosomatidae</taxon>
        <taxon>Leishmaniinae</taxon>
        <taxon>Porcisia</taxon>
    </lineage>
</organism>
<dbReference type="Pfam" id="PF03291">
    <property type="entry name" value="mRNA_G-N7_MeTrfase"/>
    <property type="match status" value="1"/>
</dbReference>
<accession>A0A836LI15</accession>
<dbReference type="Gene3D" id="3.40.50.150">
    <property type="entry name" value="Vaccinia Virus protein VP39"/>
    <property type="match status" value="1"/>
</dbReference>
<dbReference type="Proteomes" id="UP000674318">
    <property type="component" value="Unassembled WGS sequence"/>
</dbReference>
<evidence type="ECO:0000256" key="7">
    <source>
        <dbReference type="ARBA" id="ARBA00044712"/>
    </source>
</evidence>
<keyword evidence="6" id="KW-0506">mRNA capping</keyword>
<dbReference type="OrthoDB" id="10248867at2759"/>
<dbReference type="InterPro" id="IPR039753">
    <property type="entry name" value="RG7MT1"/>
</dbReference>
<dbReference type="InterPro" id="IPR004971">
    <property type="entry name" value="mRNA_G-N7_MeTrfase_dom"/>
</dbReference>
<keyword evidence="5" id="KW-0694">RNA-binding</keyword>
<dbReference type="PANTHER" id="PTHR12189:SF2">
    <property type="entry name" value="MRNA CAP GUANINE-N7 METHYLTRANSFERASE"/>
    <property type="match status" value="1"/>
</dbReference>
<comment type="caution">
    <text evidence="9">The sequence shown here is derived from an EMBL/GenBank/DDBJ whole genome shotgun (WGS) entry which is preliminary data.</text>
</comment>
<keyword evidence="6" id="KW-0507">mRNA processing</keyword>
<dbReference type="EMBL" id="JAFJZO010000022">
    <property type="protein sequence ID" value="KAG5504893.1"/>
    <property type="molecule type" value="Genomic_DNA"/>
</dbReference>
<reference evidence="9 10" key="1">
    <citation type="submission" date="2021-02" db="EMBL/GenBank/DDBJ databases">
        <title>Porcisia hertigi Genome sequencing and assembly.</title>
        <authorList>
            <person name="Almutairi H."/>
            <person name="Gatherer D."/>
        </authorList>
    </citation>
    <scope>NUCLEOTIDE SEQUENCE [LARGE SCALE GENOMIC DNA]</scope>
    <source>
        <strain evidence="9 10">C119</strain>
    </source>
</reference>
<dbReference type="GeneID" id="94290402"/>
<dbReference type="SUPFAM" id="SSF50249">
    <property type="entry name" value="Nucleic acid-binding proteins"/>
    <property type="match status" value="1"/>
</dbReference>
<dbReference type="Gene3D" id="3.30.470.30">
    <property type="entry name" value="DNA ligase/mRNA capping enzyme"/>
    <property type="match status" value="2"/>
</dbReference>
<dbReference type="KEGG" id="phet:94290402"/>
<evidence type="ECO:0000313" key="10">
    <source>
        <dbReference type="Proteomes" id="UP000674318"/>
    </source>
</evidence>
<dbReference type="PANTHER" id="PTHR12189">
    <property type="entry name" value="MRNA GUANINE-7- METHYLTRANSFERASE"/>
    <property type="match status" value="1"/>
</dbReference>
<evidence type="ECO:0000256" key="1">
    <source>
        <dbReference type="ARBA" id="ARBA00011926"/>
    </source>
</evidence>
<dbReference type="InterPro" id="IPR012340">
    <property type="entry name" value="NA-bd_OB-fold"/>
</dbReference>
<dbReference type="GO" id="GO:0005634">
    <property type="term" value="C:nucleus"/>
    <property type="evidence" value="ECO:0007669"/>
    <property type="project" value="TreeGrafter"/>
</dbReference>
<dbReference type="RefSeq" id="XP_067757154.1">
    <property type="nucleotide sequence ID" value="XM_067900325.1"/>
</dbReference>
<evidence type="ECO:0000256" key="4">
    <source>
        <dbReference type="ARBA" id="ARBA00022691"/>
    </source>
</evidence>
<dbReference type="SUPFAM" id="SSF56091">
    <property type="entry name" value="DNA ligase/mRNA capping enzyme, catalytic domain"/>
    <property type="match status" value="2"/>
</dbReference>
<evidence type="ECO:0000256" key="5">
    <source>
        <dbReference type="ARBA" id="ARBA00022884"/>
    </source>
</evidence>
<dbReference type="GO" id="GO:0004482">
    <property type="term" value="F:mRNA 5'-cap (guanine-N7-)-methyltransferase activity"/>
    <property type="evidence" value="ECO:0007669"/>
    <property type="project" value="UniProtKB-EC"/>
</dbReference>
<dbReference type="GO" id="GO:0003723">
    <property type="term" value="F:RNA binding"/>
    <property type="evidence" value="ECO:0007669"/>
    <property type="project" value="UniProtKB-KW"/>
</dbReference>
<dbReference type="AlphaFoldDB" id="A0A836LI15"/>
<protein>
    <recommendedName>
        <fullName evidence="1">mRNA (guanine-N(7))-methyltransferase</fullName>
        <ecNumber evidence="1">2.1.1.56</ecNumber>
    </recommendedName>
</protein>
<feature type="domain" description="MRNA cap 0 methyltransferase" evidence="8">
    <location>
        <begin position="725"/>
        <end position="1026"/>
    </location>
</feature>
<evidence type="ECO:0000256" key="6">
    <source>
        <dbReference type="ARBA" id="ARBA00023042"/>
    </source>
</evidence>
<dbReference type="InterPro" id="IPR013846">
    <property type="entry name" value="mRNA_cap_enzyme_C"/>
</dbReference>
<evidence type="ECO:0000256" key="3">
    <source>
        <dbReference type="ARBA" id="ARBA00022679"/>
    </source>
</evidence>
<name>A0A836LI15_9TRYP</name>
<dbReference type="Pfam" id="PF03919">
    <property type="entry name" value="mRNA_cap_C"/>
    <property type="match status" value="1"/>
</dbReference>
<dbReference type="PROSITE" id="PS51562">
    <property type="entry name" value="RNA_CAP0_MT"/>
    <property type="match status" value="1"/>
</dbReference>
<keyword evidence="2" id="KW-0489">Methyltransferase</keyword>
<dbReference type="Gene3D" id="2.40.50.140">
    <property type="entry name" value="Nucleic acid-binding proteins"/>
    <property type="match status" value="1"/>
</dbReference>
<keyword evidence="4" id="KW-0949">S-adenosyl-L-methionine</keyword>